<comment type="caution">
    <text evidence="1">The sequence shown here is derived from an EMBL/GenBank/DDBJ whole genome shotgun (WGS) entry which is preliminary data.</text>
</comment>
<evidence type="ECO:0000313" key="1">
    <source>
        <dbReference type="EMBL" id="PIC13600.1"/>
    </source>
</evidence>
<dbReference type="AlphaFoldDB" id="A0A2G5SEX6"/>
<reference evidence="2" key="1">
    <citation type="submission" date="2017-10" db="EMBL/GenBank/DDBJ databases">
        <title>Rapid genome shrinkage in a self-fertile nematode reveals novel sperm competition proteins.</title>
        <authorList>
            <person name="Yin D."/>
            <person name="Schwarz E.M."/>
            <person name="Thomas C.G."/>
            <person name="Felde R.L."/>
            <person name="Korf I.F."/>
            <person name="Cutter A.D."/>
            <person name="Schartner C.M."/>
            <person name="Ralston E.J."/>
            <person name="Meyer B.J."/>
            <person name="Haag E.S."/>
        </authorList>
    </citation>
    <scope>NUCLEOTIDE SEQUENCE [LARGE SCALE GENOMIC DNA]</scope>
    <source>
        <strain evidence="2">JU1422</strain>
    </source>
</reference>
<name>A0A2G5SEX6_9PELO</name>
<proteinExistence type="predicted"/>
<dbReference type="Proteomes" id="UP000230233">
    <property type="component" value="Unassembled WGS sequence"/>
</dbReference>
<evidence type="ECO:0000313" key="2">
    <source>
        <dbReference type="Proteomes" id="UP000230233"/>
    </source>
</evidence>
<sequence>MQLLAKIYLKFIQDHRLQDLKIDWDNQDYELLSRYQLVKPSVQQTTEQPAPIHPSNSPIGVNSKMLAPKDNFFCGIGGESERYALVVRPSQDSSPEACVPSAPELSALAPILLQSILLCQNSMMKRSRSTTKRFIVFLLEWSFC</sequence>
<organism evidence="1 2">
    <name type="scientific">Caenorhabditis nigoni</name>
    <dbReference type="NCBI Taxonomy" id="1611254"/>
    <lineage>
        <taxon>Eukaryota</taxon>
        <taxon>Metazoa</taxon>
        <taxon>Ecdysozoa</taxon>
        <taxon>Nematoda</taxon>
        <taxon>Chromadorea</taxon>
        <taxon>Rhabditida</taxon>
        <taxon>Rhabditina</taxon>
        <taxon>Rhabditomorpha</taxon>
        <taxon>Rhabditoidea</taxon>
        <taxon>Rhabditidae</taxon>
        <taxon>Peloderinae</taxon>
        <taxon>Caenorhabditis</taxon>
    </lineage>
</organism>
<protein>
    <submittedName>
        <fullName evidence="1">Uncharacterized protein</fullName>
    </submittedName>
</protein>
<keyword evidence="2" id="KW-1185">Reference proteome</keyword>
<dbReference type="EMBL" id="PDUG01000012">
    <property type="protein sequence ID" value="PIC13600.1"/>
    <property type="molecule type" value="Genomic_DNA"/>
</dbReference>
<accession>A0A2G5SEX6</accession>
<gene>
    <name evidence="1" type="ORF">B9Z55_027703</name>
</gene>